<dbReference type="PANTHER" id="PTHR43245:SF58">
    <property type="entry name" value="BLL5923 PROTEIN"/>
    <property type="match status" value="1"/>
</dbReference>
<keyword evidence="3" id="KW-1185">Reference proteome</keyword>
<accession>A0A4R1M7A0</accession>
<dbReference type="AlphaFoldDB" id="A0A4R1M7A0"/>
<evidence type="ECO:0000313" key="2">
    <source>
        <dbReference type="EMBL" id="TCK85709.1"/>
    </source>
</evidence>
<gene>
    <name evidence="2" type="ORF">C8N28_1021</name>
</gene>
<dbReference type="SUPFAM" id="SSF51735">
    <property type="entry name" value="NAD(P)-binding Rossmann-fold domains"/>
    <property type="match status" value="1"/>
</dbReference>
<dbReference type="RefSeq" id="WP_132222126.1">
    <property type="nucleotide sequence ID" value="NZ_SMGO01000001.1"/>
</dbReference>
<dbReference type="InterPro" id="IPR036291">
    <property type="entry name" value="NAD(P)-bd_dom_sf"/>
</dbReference>
<dbReference type="PANTHER" id="PTHR43245">
    <property type="entry name" value="BIFUNCTIONAL POLYMYXIN RESISTANCE PROTEIN ARNA"/>
    <property type="match status" value="1"/>
</dbReference>
<feature type="domain" description="NAD-dependent epimerase/dehydratase" evidence="1">
    <location>
        <begin position="5"/>
        <end position="227"/>
    </location>
</feature>
<evidence type="ECO:0000259" key="1">
    <source>
        <dbReference type="Pfam" id="PF01370"/>
    </source>
</evidence>
<dbReference type="EMBL" id="SMGO01000001">
    <property type="protein sequence ID" value="TCK85709.1"/>
    <property type="molecule type" value="Genomic_DNA"/>
</dbReference>
<proteinExistence type="predicted"/>
<dbReference type="Pfam" id="PF01370">
    <property type="entry name" value="Epimerase"/>
    <property type="match status" value="1"/>
</dbReference>
<dbReference type="OrthoDB" id="1490291at2"/>
<comment type="caution">
    <text evidence="2">The sequence shown here is derived from an EMBL/GenBank/DDBJ whole genome shotgun (WGS) entry which is preliminary data.</text>
</comment>
<evidence type="ECO:0000313" key="3">
    <source>
        <dbReference type="Proteomes" id="UP000294616"/>
    </source>
</evidence>
<sequence>MRKKILITGASGFVGYHLIAEALQNGLEVYAAIRPNSKIEHLSHFNINYIHLNYTSVEDLKKEIEGKKYNYIIHAAGITKAKTLADYNQINAEFSRNLALAASQVSVPIEKFVLVSSLAALGPIQDLSTLIQDNSIPNPVTSYGWSKLLAEQYLLEIPNLPLVIIRPTAVYGPREHDLYVIFKAINQGLDPYIGKFSQQLSFIYVKDLAKALVKVLSIASTNNMYNITDGVVYNRYALADAAKSILGKKAFRVHLPIFMVTGLAILMDRWYSNRKDTPVLNKEKMNELTAVNWACDISKIQRDLNFVPQYSLKEGVSETLNWYKESKWL</sequence>
<name>A0A4R1M7A0_9SPHI</name>
<reference evidence="2 3" key="1">
    <citation type="submission" date="2019-03" db="EMBL/GenBank/DDBJ databases">
        <title>Genomic Encyclopedia of Archaeal and Bacterial Type Strains, Phase II (KMG-II): from individual species to whole genera.</title>
        <authorList>
            <person name="Goeker M."/>
        </authorList>
    </citation>
    <scope>NUCLEOTIDE SEQUENCE [LARGE SCALE GENOMIC DNA]</scope>
    <source>
        <strain evidence="2 3">DSM 22554</strain>
    </source>
</reference>
<organism evidence="2 3">
    <name type="scientific">Albibacterium bauzanense</name>
    <dbReference type="NCBI Taxonomy" id="653929"/>
    <lineage>
        <taxon>Bacteria</taxon>
        <taxon>Pseudomonadati</taxon>
        <taxon>Bacteroidota</taxon>
        <taxon>Sphingobacteriia</taxon>
        <taxon>Sphingobacteriales</taxon>
        <taxon>Sphingobacteriaceae</taxon>
        <taxon>Albibacterium</taxon>
    </lineage>
</organism>
<dbReference type="Proteomes" id="UP000294616">
    <property type="component" value="Unassembled WGS sequence"/>
</dbReference>
<dbReference type="InterPro" id="IPR050177">
    <property type="entry name" value="Lipid_A_modif_metabolic_enz"/>
</dbReference>
<dbReference type="Gene3D" id="3.40.50.720">
    <property type="entry name" value="NAD(P)-binding Rossmann-like Domain"/>
    <property type="match status" value="1"/>
</dbReference>
<protein>
    <submittedName>
        <fullName evidence="2">Nucleoside-diphosphate-sugar epimerase</fullName>
    </submittedName>
</protein>
<dbReference type="InterPro" id="IPR001509">
    <property type="entry name" value="Epimerase_deHydtase"/>
</dbReference>